<name>A0A433VCR3_9CYAN</name>
<protein>
    <submittedName>
        <fullName evidence="1">Uncharacterized protein</fullName>
    </submittedName>
</protein>
<dbReference type="EMBL" id="RSCL01000012">
    <property type="protein sequence ID" value="RUT03896.1"/>
    <property type="molecule type" value="Genomic_DNA"/>
</dbReference>
<dbReference type="AlphaFoldDB" id="A0A433VCR3"/>
<keyword evidence="2" id="KW-1185">Reference proteome</keyword>
<proteinExistence type="predicted"/>
<evidence type="ECO:0000313" key="1">
    <source>
        <dbReference type="EMBL" id="RUT03896.1"/>
    </source>
</evidence>
<sequence>MKFGSMKYVQRLYSQTRLAKELGVCVTTIKNWCEFADMKLPKRGGLFSCLDLELLACFYVANRFLRVAQVDYQQEVVSRGGIKLYVREVRRTDLYTFLTEFLTLEEQDNFFVKILVDKLKEEQANESVSSSTAA</sequence>
<dbReference type="Proteomes" id="UP000271624">
    <property type="component" value="Unassembled WGS sequence"/>
</dbReference>
<reference evidence="1" key="1">
    <citation type="submission" date="2018-12" db="EMBL/GenBank/DDBJ databases">
        <authorList>
            <person name="Will S."/>
            <person name="Neumann-Schaal M."/>
            <person name="Henke P."/>
        </authorList>
    </citation>
    <scope>NUCLEOTIDE SEQUENCE</scope>
    <source>
        <strain evidence="1">PCC 7102</strain>
    </source>
</reference>
<gene>
    <name evidence="1" type="ORF">DSM106972_048100</name>
</gene>
<organism evidence="1 2">
    <name type="scientific">Dulcicalothrix desertica PCC 7102</name>
    <dbReference type="NCBI Taxonomy" id="232991"/>
    <lineage>
        <taxon>Bacteria</taxon>
        <taxon>Bacillati</taxon>
        <taxon>Cyanobacteriota</taxon>
        <taxon>Cyanophyceae</taxon>
        <taxon>Nostocales</taxon>
        <taxon>Calotrichaceae</taxon>
        <taxon>Dulcicalothrix</taxon>
    </lineage>
</organism>
<accession>A0A433VCR3</accession>
<evidence type="ECO:0000313" key="2">
    <source>
        <dbReference type="Proteomes" id="UP000271624"/>
    </source>
</evidence>
<reference evidence="1" key="2">
    <citation type="journal article" date="2019" name="Genome Biol. Evol.">
        <title>Day and night: Metabolic profiles and evolutionary relationships of six axenic non-marine cyanobacteria.</title>
        <authorList>
            <person name="Will S.E."/>
            <person name="Henke P."/>
            <person name="Boedeker C."/>
            <person name="Huang S."/>
            <person name="Brinkmann H."/>
            <person name="Rohde M."/>
            <person name="Jarek M."/>
            <person name="Friedl T."/>
            <person name="Seufert S."/>
            <person name="Schumacher M."/>
            <person name="Overmann J."/>
            <person name="Neumann-Schaal M."/>
            <person name="Petersen J."/>
        </authorList>
    </citation>
    <scope>NUCLEOTIDE SEQUENCE [LARGE SCALE GENOMIC DNA]</scope>
    <source>
        <strain evidence="1">PCC 7102</strain>
    </source>
</reference>
<comment type="caution">
    <text evidence="1">The sequence shown here is derived from an EMBL/GenBank/DDBJ whole genome shotgun (WGS) entry which is preliminary data.</text>
</comment>